<protein>
    <submittedName>
        <fullName evidence="4">UPF0607 protein ENSP00000383144</fullName>
    </submittedName>
</protein>
<accession>A0A6J3F1N8</accession>
<name>A0A6J3F1N8_SAPAP</name>
<evidence type="ECO:0000256" key="2">
    <source>
        <dbReference type="SAM" id="MobiDB-lite"/>
    </source>
</evidence>
<sequence>MLSARNSMMFACVSPVRIPRLRLKFPLQLRSLQVPGNRSWNSVPILKTEVRAEEEPEEPVEVDDQDRGVPSAHSPAGGVLPFGKPDSAPAVLPGPVPSCSHWPEKAASEALEKDHLPGSSGLQM</sequence>
<dbReference type="Proteomes" id="UP000504640">
    <property type="component" value="Unplaced"/>
</dbReference>
<feature type="region of interest" description="Disordered" evidence="2">
    <location>
        <begin position="50"/>
        <end position="124"/>
    </location>
</feature>
<dbReference type="InterPro" id="IPR043220">
    <property type="entry name" value="POM121-like_prot_1"/>
</dbReference>
<dbReference type="RefSeq" id="XP_032099527.1">
    <property type="nucleotide sequence ID" value="XM_032243636.1"/>
</dbReference>
<reference evidence="4" key="1">
    <citation type="submission" date="2025-08" db="UniProtKB">
        <authorList>
            <consortium name="RefSeq"/>
        </authorList>
    </citation>
    <scope>IDENTIFICATION</scope>
    <source>
        <tissue evidence="4">Blood</tissue>
    </source>
</reference>
<evidence type="ECO:0000256" key="1">
    <source>
        <dbReference type="ARBA" id="ARBA00038278"/>
    </source>
</evidence>
<dbReference type="PANTHER" id="PTHR15566:SF7">
    <property type="entry name" value="UPF0607 PROTEIN ENSP00000332738-RELATED"/>
    <property type="match status" value="1"/>
</dbReference>
<dbReference type="GeneID" id="116526901"/>
<dbReference type="AlphaFoldDB" id="A0A6J3F1N8"/>
<dbReference type="PANTHER" id="PTHR15566">
    <property type="entry name" value="POM121-LIKE"/>
    <property type="match status" value="1"/>
</dbReference>
<organism evidence="3 4">
    <name type="scientific">Sapajus apella</name>
    <name type="common">Brown-capped capuchin</name>
    <name type="synonym">Cebus apella</name>
    <dbReference type="NCBI Taxonomy" id="9515"/>
    <lineage>
        <taxon>Eukaryota</taxon>
        <taxon>Metazoa</taxon>
        <taxon>Chordata</taxon>
        <taxon>Craniata</taxon>
        <taxon>Vertebrata</taxon>
        <taxon>Euteleostomi</taxon>
        <taxon>Mammalia</taxon>
        <taxon>Eutheria</taxon>
        <taxon>Euarchontoglires</taxon>
        <taxon>Primates</taxon>
        <taxon>Haplorrhini</taxon>
        <taxon>Platyrrhini</taxon>
        <taxon>Cebidae</taxon>
        <taxon>Cebinae</taxon>
        <taxon>Sapajus</taxon>
    </lineage>
</organism>
<feature type="compositionally biased region" description="Acidic residues" evidence="2">
    <location>
        <begin position="54"/>
        <end position="64"/>
    </location>
</feature>
<keyword evidence="3" id="KW-1185">Reference proteome</keyword>
<evidence type="ECO:0000313" key="3">
    <source>
        <dbReference type="Proteomes" id="UP000504640"/>
    </source>
</evidence>
<gene>
    <name evidence="4" type="primary">LOC116526901</name>
</gene>
<proteinExistence type="inferred from homology"/>
<evidence type="ECO:0000313" key="4">
    <source>
        <dbReference type="RefSeq" id="XP_032099527.1"/>
    </source>
</evidence>
<comment type="similarity">
    <text evidence="1">Belongs to the UPF0607 family.</text>
</comment>
<feature type="compositionally biased region" description="Basic and acidic residues" evidence="2">
    <location>
        <begin position="102"/>
        <end position="116"/>
    </location>
</feature>